<dbReference type="Proteomes" id="UP000656804">
    <property type="component" value="Unassembled WGS sequence"/>
</dbReference>
<dbReference type="Pfam" id="PF04294">
    <property type="entry name" value="VanW"/>
    <property type="match status" value="1"/>
</dbReference>
<dbReference type="PANTHER" id="PTHR35788">
    <property type="entry name" value="EXPORTED PROTEIN-RELATED"/>
    <property type="match status" value="1"/>
</dbReference>
<protein>
    <submittedName>
        <fullName evidence="1">VanW family protein</fullName>
    </submittedName>
</protein>
<evidence type="ECO:0000313" key="2">
    <source>
        <dbReference type="Proteomes" id="UP000656804"/>
    </source>
</evidence>
<keyword evidence="2" id="KW-1185">Reference proteome</keyword>
<name>A0A930V389_9ACTN</name>
<dbReference type="InterPro" id="IPR007391">
    <property type="entry name" value="Vancomycin_resist_VanW"/>
</dbReference>
<sequence length="579" mass="62212">MSTGRSRSEGPGWKAFWLVVLVLALLLGGGYAAAGGLAGERVPRGTTVAGVDIGGRMPSAAEQVLREQLGPRADASFEVEVGGRTEQVTPGQAGLAVDYAATVAETGAGTGWSPQRLWNYWTGGDEVQPVVTIDDDQMGLLVQRLDALVGRDPVDGAVQFRPGGVHTVKARDGLALSVGDVRSALLAAYLTGSGAQGPSVDLELTPVAPAITDDDVDEAMDDFANPAMSGPVVLEFGRARVTLRPHDYATALSLTPDGDTLRPDVDTDVVLGLVGDATTSGDPVDASIEIRDGKPRIVRGKPGVDYDPDEVAKTFLRLLTKPEERRSGQVTADVVKPDVTAKDLKKLKIKQKVSSFTTYYPDAEYRNVNIGRAAELVDGTILKPGQVFSMNDIVGERTRANGFTEGYVISNGILKKDLGGGVSQLATTLFNAAFFAGLKDVEHKPHSFYIDRYPVGREATVVWGSLDLKFADDTPYGVYVSAKVTPSTASSQGVVTVTLYSTKRWDITTDTSDRYDYTQPTTRTLRTPDCYAYSGSPGFSIDVYRYFRRPGEQKVVKKQTFHTVYTPSDGVRCQAPKKR</sequence>
<dbReference type="InterPro" id="IPR052913">
    <property type="entry name" value="Glycopeptide_resist_protein"/>
</dbReference>
<dbReference type="AlphaFoldDB" id="A0A930V389"/>
<dbReference type="PANTHER" id="PTHR35788:SF1">
    <property type="entry name" value="EXPORTED PROTEIN"/>
    <property type="match status" value="1"/>
</dbReference>
<gene>
    <name evidence="1" type="ORF">ISG29_11895</name>
</gene>
<reference evidence="1" key="1">
    <citation type="submission" date="2020-11" db="EMBL/GenBank/DDBJ databases">
        <title>Nocardioides sp. CBS4Y-1, whole genome shotgun sequence.</title>
        <authorList>
            <person name="Tuo L."/>
        </authorList>
    </citation>
    <scope>NUCLEOTIDE SEQUENCE</scope>
    <source>
        <strain evidence="1">CBS4Y-1</strain>
    </source>
</reference>
<proteinExistence type="predicted"/>
<organism evidence="1 2">
    <name type="scientific">Nocardioides acrostichi</name>
    <dbReference type="NCBI Taxonomy" id="2784339"/>
    <lineage>
        <taxon>Bacteria</taxon>
        <taxon>Bacillati</taxon>
        <taxon>Actinomycetota</taxon>
        <taxon>Actinomycetes</taxon>
        <taxon>Propionibacteriales</taxon>
        <taxon>Nocardioidaceae</taxon>
        <taxon>Nocardioides</taxon>
    </lineage>
</organism>
<dbReference type="RefSeq" id="WP_194503654.1">
    <property type="nucleotide sequence ID" value="NZ_JADIVZ010000005.1"/>
</dbReference>
<accession>A0A930V389</accession>
<evidence type="ECO:0000313" key="1">
    <source>
        <dbReference type="EMBL" id="MBF4162394.1"/>
    </source>
</evidence>
<comment type="caution">
    <text evidence="1">The sequence shown here is derived from an EMBL/GenBank/DDBJ whole genome shotgun (WGS) entry which is preliminary data.</text>
</comment>
<dbReference type="EMBL" id="JADIVZ010000005">
    <property type="protein sequence ID" value="MBF4162394.1"/>
    <property type="molecule type" value="Genomic_DNA"/>
</dbReference>